<organism evidence="8 9">
    <name type="scientific">Saccharata proteae CBS 121410</name>
    <dbReference type="NCBI Taxonomy" id="1314787"/>
    <lineage>
        <taxon>Eukaryota</taxon>
        <taxon>Fungi</taxon>
        <taxon>Dikarya</taxon>
        <taxon>Ascomycota</taxon>
        <taxon>Pezizomycotina</taxon>
        <taxon>Dothideomycetes</taxon>
        <taxon>Dothideomycetes incertae sedis</taxon>
        <taxon>Botryosphaeriales</taxon>
        <taxon>Saccharataceae</taxon>
        <taxon>Saccharata</taxon>
    </lineage>
</organism>
<sequence>MTETIKGVHLPTAIELSSETNLEDEGQKRSLRLRIREIVWDTFDQPPEERKLIQKIDFMILTWAGFTYFSKNLNSNNLSNAYVSGMKEELNVVGNEYQTFTTMWTIGYVISQIPSQMICTRLRLSLWCPSWELFWVIVTFATSAVQTPQQLYACRFLVGLAEGTFYPAVHTVLGGWYTKRELAKRACIFFASAFVGSMFSGYLQAALYDGMDGTGGLSGWRWLFVFDGVITLPMALWGYYALPDLPSTTRVRWLTPDQKSLALKRMKDAGKQLEEPFTRRGILRVLRKWHFWVYTTYYTFFICSENIGTYMNLWLKSLNRYPVPDINTYPTVINAVTIVTTLAYGWTSDALQLRSPIVYFSLTVCFFAAVNLAVWDDVPFGLKWTSFYLTGYAIRASENHRADTKQTMVNEACAADSLERKFILGTTNSVAYAFNAWIPLLSYDTRYAPRFQVGNSVTVGLIVCAASTLTLAVVLQRRDA</sequence>
<comment type="caution">
    <text evidence="8">The sequence shown here is derived from an EMBL/GenBank/DDBJ whole genome shotgun (WGS) entry which is preliminary data.</text>
</comment>
<evidence type="ECO:0000256" key="5">
    <source>
        <dbReference type="ARBA" id="ARBA00023136"/>
    </source>
</evidence>
<evidence type="ECO:0000256" key="3">
    <source>
        <dbReference type="ARBA" id="ARBA00022692"/>
    </source>
</evidence>
<keyword evidence="5 7" id="KW-0472">Membrane</keyword>
<dbReference type="InterPro" id="IPR036259">
    <property type="entry name" value="MFS_trans_sf"/>
</dbReference>
<feature type="transmembrane region" description="Helical" evidence="7">
    <location>
        <begin position="186"/>
        <end position="208"/>
    </location>
</feature>
<comment type="similarity">
    <text evidence="6">Belongs to the major facilitator superfamily. Allantoate permease family.</text>
</comment>
<feature type="transmembrane region" description="Helical" evidence="7">
    <location>
        <begin position="453"/>
        <end position="475"/>
    </location>
</feature>
<keyword evidence="4 7" id="KW-1133">Transmembrane helix</keyword>
<evidence type="ECO:0000313" key="8">
    <source>
        <dbReference type="EMBL" id="KAF2083611.1"/>
    </source>
</evidence>
<evidence type="ECO:0000256" key="1">
    <source>
        <dbReference type="ARBA" id="ARBA00004141"/>
    </source>
</evidence>
<keyword evidence="2" id="KW-0813">Transport</keyword>
<dbReference type="SUPFAM" id="SSF103473">
    <property type="entry name" value="MFS general substrate transporter"/>
    <property type="match status" value="1"/>
</dbReference>
<evidence type="ECO:0000313" key="9">
    <source>
        <dbReference type="Proteomes" id="UP000799776"/>
    </source>
</evidence>
<feature type="transmembrane region" description="Helical" evidence="7">
    <location>
        <begin position="357"/>
        <end position="375"/>
    </location>
</feature>
<evidence type="ECO:0000256" key="6">
    <source>
        <dbReference type="ARBA" id="ARBA00037968"/>
    </source>
</evidence>
<feature type="transmembrane region" description="Helical" evidence="7">
    <location>
        <begin position="220"/>
        <end position="242"/>
    </location>
</feature>
<dbReference type="Gene3D" id="1.20.1250.20">
    <property type="entry name" value="MFS general substrate transporter like domains"/>
    <property type="match status" value="1"/>
</dbReference>
<comment type="subcellular location">
    <subcellularLocation>
        <location evidence="1">Membrane</location>
        <topology evidence="1">Multi-pass membrane protein</topology>
    </subcellularLocation>
</comment>
<evidence type="ECO:0000256" key="2">
    <source>
        <dbReference type="ARBA" id="ARBA00022448"/>
    </source>
</evidence>
<dbReference type="AlphaFoldDB" id="A0A9P4LV04"/>
<feature type="transmembrane region" description="Helical" evidence="7">
    <location>
        <begin position="289"/>
        <end position="308"/>
    </location>
</feature>
<keyword evidence="3 7" id="KW-0812">Transmembrane</keyword>
<protein>
    <submittedName>
        <fullName evidence="8">Pantothenate transporter</fullName>
    </submittedName>
</protein>
<evidence type="ECO:0000256" key="4">
    <source>
        <dbReference type="ARBA" id="ARBA00022989"/>
    </source>
</evidence>
<gene>
    <name evidence="8" type="ORF">K490DRAFT_76419</name>
</gene>
<reference evidence="8" key="1">
    <citation type="journal article" date="2020" name="Stud. Mycol.">
        <title>101 Dothideomycetes genomes: a test case for predicting lifestyles and emergence of pathogens.</title>
        <authorList>
            <person name="Haridas S."/>
            <person name="Albert R."/>
            <person name="Binder M."/>
            <person name="Bloem J."/>
            <person name="Labutti K."/>
            <person name="Salamov A."/>
            <person name="Andreopoulos B."/>
            <person name="Baker S."/>
            <person name="Barry K."/>
            <person name="Bills G."/>
            <person name="Bluhm B."/>
            <person name="Cannon C."/>
            <person name="Castanera R."/>
            <person name="Culley D."/>
            <person name="Daum C."/>
            <person name="Ezra D."/>
            <person name="Gonzalez J."/>
            <person name="Henrissat B."/>
            <person name="Kuo A."/>
            <person name="Liang C."/>
            <person name="Lipzen A."/>
            <person name="Lutzoni F."/>
            <person name="Magnuson J."/>
            <person name="Mondo S."/>
            <person name="Nolan M."/>
            <person name="Ohm R."/>
            <person name="Pangilinan J."/>
            <person name="Park H.-J."/>
            <person name="Ramirez L."/>
            <person name="Alfaro M."/>
            <person name="Sun H."/>
            <person name="Tritt A."/>
            <person name="Yoshinaga Y."/>
            <person name="Zwiers L.-H."/>
            <person name="Turgeon B."/>
            <person name="Goodwin S."/>
            <person name="Spatafora J."/>
            <person name="Crous P."/>
            <person name="Grigoriev I."/>
        </authorList>
    </citation>
    <scope>NUCLEOTIDE SEQUENCE</scope>
    <source>
        <strain evidence="8">CBS 121410</strain>
    </source>
</reference>
<accession>A0A9P4LV04</accession>
<dbReference type="FunFam" id="1.20.1250.20:FF:000065">
    <property type="entry name" value="Putative MFS pantothenate transporter"/>
    <property type="match status" value="1"/>
</dbReference>
<keyword evidence="9" id="KW-1185">Reference proteome</keyword>
<dbReference type="InterPro" id="IPR011701">
    <property type="entry name" value="MFS"/>
</dbReference>
<proteinExistence type="inferred from homology"/>
<dbReference type="Proteomes" id="UP000799776">
    <property type="component" value="Unassembled WGS sequence"/>
</dbReference>
<evidence type="ECO:0000256" key="7">
    <source>
        <dbReference type="SAM" id="Phobius"/>
    </source>
</evidence>
<dbReference type="EMBL" id="ML978768">
    <property type="protein sequence ID" value="KAF2083611.1"/>
    <property type="molecule type" value="Genomic_DNA"/>
</dbReference>
<dbReference type="Pfam" id="PF07690">
    <property type="entry name" value="MFS_1"/>
    <property type="match status" value="1"/>
</dbReference>
<dbReference type="PANTHER" id="PTHR43791:SF39">
    <property type="entry name" value="TRANSPORTER LIZ1_SEO1, PUTATIVE (AFU_ORTHOLOGUE AFUA_3G00980)-RELATED"/>
    <property type="match status" value="1"/>
</dbReference>
<dbReference type="GO" id="GO:0022857">
    <property type="term" value="F:transmembrane transporter activity"/>
    <property type="evidence" value="ECO:0007669"/>
    <property type="project" value="InterPro"/>
</dbReference>
<dbReference type="OrthoDB" id="3639251at2759"/>
<dbReference type="GO" id="GO:0016020">
    <property type="term" value="C:membrane"/>
    <property type="evidence" value="ECO:0007669"/>
    <property type="project" value="UniProtKB-SubCell"/>
</dbReference>
<name>A0A9P4LV04_9PEZI</name>
<dbReference type="PANTHER" id="PTHR43791">
    <property type="entry name" value="PERMEASE-RELATED"/>
    <property type="match status" value="1"/>
</dbReference>
<feature type="transmembrane region" description="Helical" evidence="7">
    <location>
        <begin position="328"/>
        <end position="345"/>
    </location>
</feature>